<protein>
    <recommendedName>
        <fullName evidence="4">Wzy</fullName>
    </recommendedName>
</protein>
<feature type="transmembrane region" description="Helical" evidence="1">
    <location>
        <begin position="375"/>
        <end position="405"/>
    </location>
</feature>
<evidence type="ECO:0000256" key="1">
    <source>
        <dbReference type="SAM" id="Phobius"/>
    </source>
</evidence>
<feature type="transmembrane region" description="Helical" evidence="1">
    <location>
        <begin position="95"/>
        <end position="121"/>
    </location>
</feature>
<feature type="transmembrane region" description="Helical" evidence="1">
    <location>
        <begin position="12"/>
        <end position="34"/>
    </location>
</feature>
<evidence type="ECO:0008006" key="4">
    <source>
        <dbReference type="Google" id="ProtNLM"/>
    </source>
</evidence>
<keyword evidence="1" id="KW-0472">Membrane</keyword>
<feature type="transmembrane region" description="Helical" evidence="1">
    <location>
        <begin position="133"/>
        <end position="156"/>
    </location>
</feature>
<dbReference type="Proteomes" id="UP000076276">
    <property type="component" value="Unassembled WGS sequence"/>
</dbReference>
<organism evidence="2 3">
    <name type="scientific">Acinetobacter pragensis</name>
    <dbReference type="NCBI Taxonomy" id="1806892"/>
    <lineage>
        <taxon>Bacteria</taxon>
        <taxon>Pseudomonadati</taxon>
        <taxon>Pseudomonadota</taxon>
        <taxon>Gammaproteobacteria</taxon>
        <taxon>Moraxellales</taxon>
        <taxon>Moraxellaceae</taxon>
        <taxon>Acinetobacter</taxon>
    </lineage>
</organism>
<feature type="transmembrane region" description="Helical" evidence="1">
    <location>
        <begin position="65"/>
        <end position="83"/>
    </location>
</feature>
<dbReference type="AlphaFoldDB" id="A0A151Y296"/>
<keyword evidence="1" id="KW-0812">Transmembrane</keyword>
<sequence length="413" mass="48654">MELNRVYSIFSPIYYSLCVFVLILFLMFNVNSVVLNTDQTYSFLIYLYILLSVFGLIFRLFEGRVLVYKHFFIFLFFIFYFFLKSLFQYFDLSRFFSYTLGSSGGIVLFYFLGMFFSLNLMNNNKFLNFFSRNYFFLIFYLIFIDLSLFLILSNALSNVRFDIFLISDLEEGYQRAGDFLVILYFISTIIVFFILEKNQKISINIFIILLYLLMLILVGSIAQIIGSNKGLVIPILIFCCTFYVFFKDLKGSNRAIIKLFFLFFIFLFFIFAFLNLDVSSLRILGYGSGESSSFQSRYEIFVRNFYIHFIHSPYIGDLNVDTLLTGQGTYVHSFLFFSLTHFGLLGFTIIFIYIFSCYRSILGENKNLKLNKIIFLLIFVFSIFSTAVFWPVIWFVIGVLCPAFFVESRFKSI</sequence>
<dbReference type="EMBL" id="LUAW01000019">
    <property type="protein sequence ID" value="KYQ72182.1"/>
    <property type="molecule type" value="Genomic_DNA"/>
</dbReference>
<name>A0A151Y296_9GAMM</name>
<feature type="transmembrane region" description="Helical" evidence="1">
    <location>
        <begin position="202"/>
        <end position="225"/>
    </location>
</feature>
<evidence type="ECO:0000313" key="2">
    <source>
        <dbReference type="EMBL" id="KYQ72182.1"/>
    </source>
</evidence>
<comment type="caution">
    <text evidence="2">The sequence shown here is derived from an EMBL/GenBank/DDBJ whole genome shotgun (WGS) entry which is preliminary data.</text>
</comment>
<keyword evidence="1" id="KW-1133">Transmembrane helix</keyword>
<feature type="transmembrane region" description="Helical" evidence="1">
    <location>
        <begin position="231"/>
        <end position="249"/>
    </location>
</feature>
<feature type="transmembrane region" description="Helical" evidence="1">
    <location>
        <begin position="176"/>
        <end position="195"/>
    </location>
</feature>
<reference evidence="2 3" key="1">
    <citation type="submission" date="2016-03" db="EMBL/GenBank/DDBJ databases">
        <title>Acinetobacter genomospecies 28 strain ANC 4149.</title>
        <authorList>
            <person name="Radolfova-Krizova L."/>
            <person name="Nemec A."/>
        </authorList>
    </citation>
    <scope>NUCLEOTIDE SEQUENCE [LARGE SCALE GENOMIC DNA]</scope>
    <source>
        <strain evidence="2 3">ANC 4149</strain>
    </source>
</reference>
<gene>
    <name evidence="2" type="ORF">AZH43_11695</name>
</gene>
<dbReference type="STRING" id="1806892.AZH43_11695"/>
<accession>A0A151Y296</accession>
<feature type="transmembrane region" description="Helical" evidence="1">
    <location>
        <begin position="40"/>
        <end position="58"/>
    </location>
</feature>
<feature type="transmembrane region" description="Helical" evidence="1">
    <location>
        <begin position="256"/>
        <end position="276"/>
    </location>
</feature>
<feature type="transmembrane region" description="Helical" evidence="1">
    <location>
        <begin position="334"/>
        <end position="355"/>
    </location>
</feature>
<proteinExistence type="predicted"/>
<keyword evidence="3" id="KW-1185">Reference proteome</keyword>
<evidence type="ECO:0000313" key="3">
    <source>
        <dbReference type="Proteomes" id="UP000076276"/>
    </source>
</evidence>